<dbReference type="Proteomes" id="UP000800036">
    <property type="component" value="Unassembled WGS sequence"/>
</dbReference>
<feature type="compositionally biased region" description="Polar residues" evidence="1">
    <location>
        <begin position="153"/>
        <end position="166"/>
    </location>
</feature>
<gene>
    <name evidence="2" type="ORF">BU23DRAFT_235629</name>
</gene>
<feature type="compositionally biased region" description="Basic and acidic residues" evidence="1">
    <location>
        <begin position="21"/>
        <end position="32"/>
    </location>
</feature>
<evidence type="ECO:0000313" key="3">
    <source>
        <dbReference type="Proteomes" id="UP000800036"/>
    </source>
</evidence>
<protein>
    <submittedName>
        <fullName evidence="2">Uncharacterized protein</fullName>
    </submittedName>
</protein>
<feature type="region of interest" description="Disordered" evidence="1">
    <location>
        <begin position="105"/>
        <end position="257"/>
    </location>
</feature>
<accession>A0A6A5V0V4</accession>
<feature type="region of interest" description="Disordered" evidence="1">
    <location>
        <begin position="1"/>
        <end position="41"/>
    </location>
</feature>
<evidence type="ECO:0000313" key="2">
    <source>
        <dbReference type="EMBL" id="KAF1969672.1"/>
    </source>
</evidence>
<feature type="compositionally biased region" description="Polar residues" evidence="1">
    <location>
        <begin position="1"/>
        <end position="17"/>
    </location>
</feature>
<dbReference type="EMBL" id="ML976707">
    <property type="protein sequence ID" value="KAF1969672.1"/>
    <property type="molecule type" value="Genomic_DNA"/>
</dbReference>
<evidence type="ECO:0000256" key="1">
    <source>
        <dbReference type="SAM" id="MobiDB-lite"/>
    </source>
</evidence>
<organism evidence="2 3">
    <name type="scientific">Bimuria novae-zelandiae CBS 107.79</name>
    <dbReference type="NCBI Taxonomy" id="1447943"/>
    <lineage>
        <taxon>Eukaryota</taxon>
        <taxon>Fungi</taxon>
        <taxon>Dikarya</taxon>
        <taxon>Ascomycota</taxon>
        <taxon>Pezizomycotina</taxon>
        <taxon>Dothideomycetes</taxon>
        <taxon>Pleosporomycetidae</taxon>
        <taxon>Pleosporales</taxon>
        <taxon>Massarineae</taxon>
        <taxon>Didymosphaeriaceae</taxon>
        <taxon>Bimuria</taxon>
    </lineage>
</organism>
<dbReference type="AlphaFoldDB" id="A0A6A5V0V4"/>
<sequence>MLVNITSVSKSQQTTDTAESDSLRAMEEREGSRIGTGPMSTRELRASLKNRYHTIRPSILPLPNNSSGTKALSRVKFYVDRATIRRVPSSDCVIAAGLQEVIATPIAEDPEDAEDAEDLKSSATSSVSAGLAGNGASAQSNVEEQDTRPNDNVGATSHETSPPSTEVSDETEELADSVLPSAQPNTGKDDTEEDADSLVSLSQRSTKNDDTAKLADTTPSPAHPDAGNSKPPEDARPDSPVEQAIKPPQKPPAAPGMITHWITHLPQNLTPIEMPLNPSPSSVPRSDADDVDAITTAIPKLYQGNTTRVNDIPVGREDQHGELPLDEVEVAEARVQTQEATAARQQVALGKDSELRQMKKRRYGFKRLWKKLRSKDGGGQTGNEA</sequence>
<reference evidence="2" key="1">
    <citation type="journal article" date="2020" name="Stud. Mycol.">
        <title>101 Dothideomycetes genomes: a test case for predicting lifestyles and emergence of pathogens.</title>
        <authorList>
            <person name="Haridas S."/>
            <person name="Albert R."/>
            <person name="Binder M."/>
            <person name="Bloem J."/>
            <person name="Labutti K."/>
            <person name="Salamov A."/>
            <person name="Andreopoulos B."/>
            <person name="Baker S."/>
            <person name="Barry K."/>
            <person name="Bills G."/>
            <person name="Bluhm B."/>
            <person name="Cannon C."/>
            <person name="Castanera R."/>
            <person name="Culley D."/>
            <person name="Daum C."/>
            <person name="Ezra D."/>
            <person name="Gonzalez J."/>
            <person name="Henrissat B."/>
            <person name="Kuo A."/>
            <person name="Liang C."/>
            <person name="Lipzen A."/>
            <person name="Lutzoni F."/>
            <person name="Magnuson J."/>
            <person name="Mondo S."/>
            <person name="Nolan M."/>
            <person name="Ohm R."/>
            <person name="Pangilinan J."/>
            <person name="Park H.-J."/>
            <person name="Ramirez L."/>
            <person name="Alfaro M."/>
            <person name="Sun H."/>
            <person name="Tritt A."/>
            <person name="Yoshinaga Y."/>
            <person name="Zwiers L.-H."/>
            <person name="Turgeon B."/>
            <person name="Goodwin S."/>
            <person name="Spatafora J."/>
            <person name="Crous P."/>
            <person name="Grigoriev I."/>
        </authorList>
    </citation>
    <scope>NUCLEOTIDE SEQUENCE</scope>
    <source>
        <strain evidence="2">CBS 107.79</strain>
    </source>
</reference>
<name>A0A6A5V0V4_9PLEO</name>
<feature type="compositionally biased region" description="Acidic residues" evidence="1">
    <location>
        <begin position="108"/>
        <end position="117"/>
    </location>
</feature>
<proteinExistence type="predicted"/>
<keyword evidence="3" id="KW-1185">Reference proteome</keyword>